<dbReference type="PROSITE" id="PS51318">
    <property type="entry name" value="TAT"/>
    <property type="match status" value="1"/>
</dbReference>
<protein>
    <submittedName>
        <fullName evidence="2">Uncharacterized protein</fullName>
    </submittedName>
</protein>
<dbReference type="RefSeq" id="WP_106675129.1">
    <property type="nucleotide sequence ID" value="NZ_PXWG01000012.1"/>
</dbReference>
<dbReference type="AlphaFoldDB" id="A0A9X7JT99"/>
<dbReference type="InterPro" id="IPR006311">
    <property type="entry name" value="TAT_signal"/>
</dbReference>
<organism evidence="2 3">
    <name type="scientific">Streptosporangium nondiastaticum</name>
    <dbReference type="NCBI Taxonomy" id="35764"/>
    <lineage>
        <taxon>Bacteria</taxon>
        <taxon>Bacillati</taxon>
        <taxon>Actinomycetota</taxon>
        <taxon>Actinomycetes</taxon>
        <taxon>Streptosporangiales</taxon>
        <taxon>Streptosporangiaceae</taxon>
        <taxon>Streptosporangium</taxon>
    </lineage>
</organism>
<accession>A0A9X7JT99</accession>
<dbReference type="EMBL" id="PXWG01000012">
    <property type="protein sequence ID" value="PSJ29264.1"/>
    <property type="molecule type" value="Genomic_DNA"/>
</dbReference>
<keyword evidence="1" id="KW-0732">Signal</keyword>
<dbReference type="Proteomes" id="UP000242427">
    <property type="component" value="Unassembled WGS sequence"/>
</dbReference>
<evidence type="ECO:0000256" key="1">
    <source>
        <dbReference type="SAM" id="SignalP"/>
    </source>
</evidence>
<evidence type="ECO:0000313" key="3">
    <source>
        <dbReference type="Proteomes" id="UP000242427"/>
    </source>
</evidence>
<sequence>MFPSTPRRLTAGAAALAGALALGLGTFGSTAASAQQLPALVRCTGGSFTMDVNAAATGLGTLTDCSAPGRPGLTSGVITMSGLGTISDTLVTTTTTDKITWNTGEVTNLTEVREFVPTVGNRVREAGTGDSISGLFHPSNEEEFGRGTQSVNHAHHYNINNGLTVALFDGAL</sequence>
<reference evidence="2 3" key="1">
    <citation type="submission" date="2018-03" db="EMBL/GenBank/DDBJ databases">
        <title>Chitinolytic properties of Streptosporangium nondiastaticum TBG75A20.</title>
        <authorList>
            <person name="Gayathri V."/>
            <person name="Shiburaj S."/>
        </authorList>
    </citation>
    <scope>NUCLEOTIDE SEQUENCE [LARGE SCALE GENOMIC DNA]</scope>
    <source>
        <strain evidence="2 3">TBG75A20</strain>
    </source>
</reference>
<feature type="chain" id="PRO_5040974964" evidence="1">
    <location>
        <begin position="35"/>
        <end position="172"/>
    </location>
</feature>
<gene>
    <name evidence="2" type="ORF">B7P34_08125</name>
</gene>
<comment type="caution">
    <text evidence="2">The sequence shown here is derived from an EMBL/GenBank/DDBJ whole genome shotgun (WGS) entry which is preliminary data.</text>
</comment>
<keyword evidence="3" id="KW-1185">Reference proteome</keyword>
<name>A0A9X7JT99_9ACTN</name>
<dbReference type="OrthoDB" id="9926562at2"/>
<feature type="signal peptide" evidence="1">
    <location>
        <begin position="1"/>
        <end position="34"/>
    </location>
</feature>
<proteinExistence type="predicted"/>
<evidence type="ECO:0000313" key="2">
    <source>
        <dbReference type="EMBL" id="PSJ29264.1"/>
    </source>
</evidence>